<accession>A0AAD5XPH1</accession>
<dbReference type="EMBL" id="JADGJQ010000040">
    <property type="protein sequence ID" value="KAJ3176543.1"/>
    <property type="molecule type" value="Genomic_DNA"/>
</dbReference>
<sequence length="627" mass="67615">MASLPQASSPLAIPPRSTVSVGTSTHSVSSSPPPPPPIPPLSSRAKTASSTAAAASRPPRGSLRGYIRFALGTTALIAGHETKALSHFMAAGMDGVAMGSTVAAFCSEFRIGMDADGEWGPDNLESETNRGQVSKANYETAERLYTLSALQGCGMAMARLAFLKTHGRVGIKIHQAEADKWRRGCAARGEDAVRWLRTTAAAGVAASQFCLALCHYNGIAVPENDAEAFRWCERAAKQGLAGAMNVLGNLHIEGAGCTQDPAAGLRWYIRAAELREAAAIYNIGTLFERGIAMEEDMSAAFGWYERASRYGSINAMNTLGIFYEQGLGTTHSMPFHAVRQYLEAARHGHPHAQYNLGRCYHEGFGLIRDDEKAALWFAQAAAQNHAVSQLSFAACQEFGLGVRADSRAALRHYEAAFANGASEAEKRLFPRSALALLPAARTLLLPHRKRPSSALLHTLPRELLDYILECAQITPLPAAHFRAVLAIASEPSTLSPHHPRLATAESFLEALGLAHLQIGALPLPACDCTRFGDDNDQDDDNDNDNDQENGDTNAHAECRSIKHVVDGVERAAPFPPIECDWAAHVAVLAPAAEEALESPTGWMPSYRADEEPVWWKDPAMLQVLEKR</sequence>
<dbReference type="InterPro" id="IPR011990">
    <property type="entry name" value="TPR-like_helical_dom_sf"/>
</dbReference>
<dbReference type="InterPro" id="IPR050767">
    <property type="entry name" value="Sel1_AlgK"/>
</dbReference>
<evidence type="ECO:0000256" key="1">
    <source>
        <dbReference type="ARBA" id="ARBA00038101"/>
    </source>
</evidence>
<feature type="compositionally biased region" description="Pro residues" evidence="2">
    <location>
        <begin position="31"/>
        <end position="40"/>
    </location>
</feature>
<gene>
    <name evidence="3" type="ORF">HDU87_005237</name>
</gene>
<comment type="similarity">
    <text evidence="1">Belongs to the sel-1 family.</text>
</comment>
<comment type="caution">
    <text evidence="3">The sequence shown here is derived from an EMBL/GenBank/DDBJ whole genome shotgun (WGS) entry which is preliminary data.</text>
</comment>
<dbReference type="InterPro" id="IPR006597">
    <property type="entry name" value="Sel1-like"/>
</dbReference>
<evidence type="ECO:0000256" key="2">
    <source>
        <dbReference type="SAM" id="MobiDB-lite"/>
    </source>
</evidence>
<dbReference type="Proteomes" id="UP001212152">
    <property type="component" value="Unassembled WGS sequence"/>
</dbReference>
<dbReference type="Pfam" id="PF08238">
    <property type="entry name" value="Sel1"/>
    <property type="match status" value="7"/>
</dbReference>
<proteinExistence type="inferred from homology"/>
<evidence type="ECO:0000313" key="3">
    <source>
        <dbReference type="EMBL" id="KAJ3176543.1"/>
    </source>
</evidence>
<organism evidence="3 4">
    <name type="scientific">Geranomyces variabilis</name>
    <dbReference type="NCBI Taxonomy" id="109894"/>
    <lineage>
        <taxon>Eukaryota</taxon>
        <taxon>Fungi</taxon>
        <taxon>Fungi incertae sedis</taxon>
        <taxon>Chytridiomycota</taxon>
        <taxon>Chytridiomycota incertae sedis</taxon>
        <taxon>Chytridiomycetes</taxon>
        <taxon>Spizellomycetales</taxon>
        <taxon>Powellomycetaceae</taxon>
        <taxon>Geranomyces</taxon>
    </lineage>
</organism>
<evidence type="ECO:0000313" key="4">
    <source>
        <dbReference type="Proteomes" id="UP001212152"/>
    </source>
</evidence>
<dbReference type="PANTHER" id="PTHR11102">
    <property type="entry name" value="SEL-1-LIKE PROTEIN"/>
    <property type="match status" value="1"/>
</dbReference>
<dbReference type="SUPFAM" id="SSF81901">
    <property type="entry name" value="HCP-like"/>
    <property type="match status" value="2"/>
</dbReference>
<dbReference type="SMART" id="SM00671">
    <property type="entry name" value="SEL1"/>
    <property type="match status" value="7"/>
</dbReference>
<feature type="region of interest" description="Disordered" evidence="2">
    <location>
        <begin position="1"/>
        <end position="59"/>
    </location>
</feature>
<feature type="compositionally biased region" description="Low complexity" evidence="2">
    <location>
        <begin position="17"/>
        <end position="30"/>
    </location>
</feature>
<protein>
    <submittedName>
        <fullName evidence="3">Uncharacterized protein</fullName>
    </submittedName>
</protein>
<dbReference type="PANTHER" id="PTHR11102:SF160">
    <property type="entry name" value="ERAD-ASSOCIATED E3 UBIQUITIN-PROTEIN LIGASE COMPONENT HRD3"/>
    <property type="match status" value="1"/>
</dbReference>
<feature type="region of interest" description="Disordered" evidence="2">
    <location>
        <begin position="534"/>
        <end position="554"/>
    </location>
</feature>
<keyword evidence="4" id="KW-1185">Reference proteome</keyword>
<feature type="compositionally biased region" description="Acidic residues" evidence="2">
    <location>
        <begin position="534"/>
        <end position="549"/>
    </location>
</feature>
<reference evidence="3" key="1">
    <citation type="submission" date="2020-05" db="EMBL/GenBank/DDBJ databases">
        <title>Phylogenomic resolution of chytrid fungi.</title>
        <authorList>
            <person name="Stajich J.E."/>
            <person name="Amses K."/>
            <person name="Simmons R."/>
            <person name="Seto K."/>
            <person name="Myers J."/>
            <person name="Bonds A."/>
            <person name="Quandt C.A."/>
            <person name="Barry K."/>
            <person name="Liu P."/>
            <person name="Grigoriev I."/>
            <person name="Longcore J.E."/>
            <person name="James T.Y."/>
        </authorList>
    </citation>
    <scope>NUCLEOTIDE SEQUENCE</scope>
    <source>
        <strain evidence="3">JEL0379</strain>
    </source>
</reference>
<dbReference type="Gene3D" id="1.25.40.10">
    <property type="entry name" value="Tetratricopeptide repeat domain"/>
    <property type="match status" value="2"/>
</dbReference>
<name>A0AAD5XPH1_9FUNG</name>
<dbReference type="AlphaFoldDB" id="A0AAD5XPH1"/>
<feature type="compositionally biased region" description="Low complexity" evidence="2">
    <location>
        <begin position="41"/>
        <end position="59"/>
    </location>
</feature>